<dbReference type="SMART" id="SM00240">
    <property type="entry name" value="FHA"/>
    <property type="match status" value="1"/>
</dbReference>
<keyword evidence="1" id="KW-0812">Transmembrane</keyword>
<name>A0A329ML06_9BACL</name>
<dbReference type="CDD" id="cd00060">
    <property type="entry name" value="FHA"/>
    <property type="match status" value="1"/>
</dbReference>
<dbReference type="EMBL" id="QMFB01000007">
    <property type="protein sequence ID" value="RAV20601.1"/>
    <property type="molecule type" value="Genomic_DNA"/>
</dbReference>
<dbReference type="PANTHER" id="PTHR23308">
    <property type="entry name" value="NUCLEAR INHIBITOR OF PROTEIN PHOSPHATASE-1"/>
    <property type="match status" value="1"/>
</dbReference>
<proteinExistence type="predicted"/>
<dbReference type="Gene3D" id="2.60.200.20">
    <property type="match status" value="1"/>
</dbReference>
<evidence type="ECO:0000313" key="4">
    <source>
        <dbReference type="Proteomes" id="UP000250369"/>
    </source>
</evidence>
<dbReference type="PROSITE" id="PS50006">
    <property type="entry name" value="FHA_DOMAIN"/>
    <property type="match status" value="1"/>
</dbReference>
<organism evidence="3 4">
    <name type="scientific">Paenibacillus contaminans</name>
    <dbReference type="NCBI Taxonomy" id="450362"/>
    <lineage>
        <taxon>Bacteria</taxon>
        <taxon>Bacillati</taxon>
        <taxon>Bacillota</taxon>
        <taxon>Bacilli</taxon>
        <taxon>Bacillales</taxon>
        <taxon>Paenibacillaceae</taxon>
        <taxon>Paenibacillus</taxon>
    </lineage>
</organism>
<evidence type="ECO:0000259" key="2">
    <source>
        <dbReference type="PROSITE" id="PS50006"/>
    </source>
</evidence>
<comment type="caution">
    <text evidence="3">The sequence shown here is derived from an EMBL/GenBank/DDBJ whole genome shotgun (WGS) entry which is preliminary data.</text>
</comment>
<keyword evidence="1" id="KW-0472">Membrane</keyword>
<dbReference type="SUPFAM" id="SSF49879">
    <property type="entry name" value="SMAD/FHA domain"/>
    <property type="match status" value="1"/>
</dbReference>
<feature type="transmembrane region" description="Helical" evidence="1">
    <location>
        <begin position="258"/>
        <end position="275"/>
    </location>
</feature>
<protein>
    <recommendedName>
        <fullName evidence="2">FHA domain-containing protein</fullName>
    </recommendedName>
</protein>
<keyword evidence="1" id="KW-1133">Transmembrane helix</keyword>
<dbReference type="AlphaFoldDB" id="A0A329ML06"/>
<sequence length="540" mass="60000">MNTMKRPLYGLVAEWSKPQSGYVALTSAEALSIGDMSALDGNMLRHNRIPHLLPAEFAEIDGGLTIHYHAAGKRLLSKAMRRDQVTPLECFRILYAIASVIDESKRFMLNEERYVLQEEFIFLGKELTDVHLMYMPLESIPGKGALQEEFRRLTRRLFERVRDFDGYRVNELLDCLKEETFGIAAMKRILLEIVVQLEAESGQDRLLSEHGEDEQFARQGKGVSDEEAHITPLGVEIGSDMRGARSGQGGAVSLKIKIYFVCAAIGIPIIWLWYNEQSSDAALNIGIGATLLFVAGYLFFLHADVMRISSVSSEALAGVRDDVGNMRSSAFMDDQPQAQTNGTNGSIEPVWNERDSRNAQPLFGKGTHTYVGSIGGDEAQRKKAHLDEYYKHLSSHTSLLVSKSEAESELDESDASFSGETVFLGQSGMETTMLAPSAVLEVHSGDEQVFLPIAANRLVIGRKIDASGTVLADYEVDASGISRQHLAFEHNGSEYVIKDLESKNGSYLNGERLHPHREYVLHDGDRIRIATVECVFKNFT</sequence>
<evidence type="ECO:0000256" key="1">
    <source>
        <dbReference type="SAM" id="Phobius"/>
    </source>
</evidence>
<dbReference type="InterPro" id="IPR000253">
    <property type="entry name" value="FHA_dom"/>
</dbReference>
<dbReference type="InterPro" id="IPR008984">
    <property type="entry name" value="SMAD_FHA_dom_sf"/>
</dbReference>
<feature type="transmembrane region" description="Helical" evidence="1">
    <location>
        <begin position="281"/>
        <end position="300"/>
    </location>
</feature>
<dbReference type="InterPro" id="IPR050923">
    <property type="entry name" value="Cell_Proc_Reg/RNA_Proc"/>
</dbReference>
<evidence type="ECO:0000313" key="3">
    <source>
        <dbReference type="EMBL" id="RAV20601.1"/>
    </source>
</evidence>
<dbReference type="Pfam" id="PF19909">
    <property type="entry name" value="DUF6382"/>
    <property type="match status" value="1"/>
</dbReference>
<gene>
    <name evidence="3" type="ORF">DQG23_13885</name>
</gene>
<dbReference type="Proteomes" id="UP000250369">
    <property type="component" value="Unassembled WGS sequence"/>
</dbReference>
<accession>A0A329ML06</accession>
<feature type="domain" description="FHA" evidence="2">
    <location>
        <begin position="458"/>
        <end position="513"/>
    </location>
</feature>
<keyword evidence="4" id="KW-1185">Reference proteome</keyword>
<dbReference type="InterPro" id="IPR045962">
    <property type="entry name" value="DUF6382"/>
</dbReference>
<reference evidence="3 4" key="1">
    <citation type="journal article" date="2009" name="Int. J. Syst. Evol. Microbiol.">
        <title>Paenibacillus contaminans sp. nov., isolated from a contaminated laboratory plate.</title>
        <authorList>
            <person name="Chou J.H."/>
            <person name="Lee J.H."/>
            <person name="Lin M.C."/>
            <person name="Chang P.S."/>
            <person name="Arun A.B."/>
            <person name="Young C.C."/>
            <person name="Chen W.M."/>
        </authorList>
    </citation>
    <scope>NUCLEOTIDE SEQUENCE [LARGE SCALE GENOMIC DNA]</scope>
    <source>
        <strain evidence="3 4">CKOBP-6</strain>
    </source>
</reference>
<dbReference type="Pfam" id="PF00498">
    <property type="entry name" value="FHA"/>
    <property type="match status" value="1"/>
</dbReference>